<keyword evidence="1" id="KW-0472">Membrane</keyword>
<feature type="transmembrane region" description="Helical" evidence="1">
    <location>
        <begin position="12"/>
        <end position="32"/>
    </location>
</feature>
<name>A0A2H5Y3M0_9CHLR</name>
<organism evidence="4 5">
    <name type="scientific">Candidatus Thermoflexus japonica</name>
    <dbReference type="NCBI Taxonomy" id="2035417"/>
    <lineage>
        <taxon>Bacteria</taxon>
        <taxon>Bacillati</taxon>
        <taxon>Chloroflexota</taxon>
        <taxon>Thermoflexia</taxon>
        <taxon>Thermoflexales</taxon>
        <taxon>Thermoflexaceae</taxon>
        <taxon>Thermoflexus</taxon>
    </lineage>
</organism>
<dbReference type="Proteomes" id="UP000236642">
    <property type="component" value="Unassembled WGS sequence"/>
</dbReference>
<accession>A0A2H5Y3M0</accession>
<evidence type="ECO:0000259" key="2">
    <source>
        <dbReference type="Pfam" id="PF13400"/>
    </source>
</evidence>
<dbReference type="Pfam" id="PF23981">
    <property type="entry name" value="DUF7305"/>
    <property type="match status" value="1"/>
</dbReference>
<protein>
    <submittedName>
        <fullName evidence="4">Uncharacterized protein</fullName>
    </submittedName>
</protein>
<dbReference type="EMBL" id="BEHY01000003">
    <property type="protein sequence ID" value="GBD08027.1"/>
    <property type="molecule type" value="Genomic_DNA"/>
</dbReference>
<sequence>MRKEKTERERGQALVLIAIAFIGLLALAALALDGSNAYGQRRRAQNGADAGALTGARFLWNPKPWCNNAQGYGCPEAALLRAVNSAVEAHNLPDTDGQPGNAYNGNIQVFYTDADGNVLGPVGGGFVPAKIGTKDVKGVRVVVWNPFPAFVARVIGQSNLRVSAEATAVYQPPVSCNGWAIFGGCTGNCQPNVLKATGGGGTGVVNGNIHSNADINISTQMYINGVCDYVTEKKGNGTCQTPQQGSYIPMPEFYKYEDFLPGGSKWNQVDPSRRYYFSGPITLKSAGLCPSPGNNGGGSYKLCDGLYVVNGDVTIQGGGTVTITVVTNGEIKSTSSNNDQAYFKGFYKEPDGKGQLLFFSTSNDTNNGAIQLSYAQISWEGLIYAPNGLVNLSGAHGFTGNGAIFGYEVDISGANFQLTYNDNACPTTPPQVFLFK</sequence>
<evidence type="ECO:0000313" key="4">
    <source>
        <dbReference type="EMBL" id="GBD08027.1"/>
    </source>
</evidence>
<dbReference type="InterPro" id="IPR028087">
    <property type="entry name" value="Tad_N"/>
</dbReference>
<dbReference type="AlphaFoldDB" id="A0A2H5Y3M0"/>
<feature type="domain" description="DUF7305" evidence="3">
    <location>
        <begin position="305"/>
        <end position="422"/>
    </location>
</feature>
<evidence type="ECO:0000313" key="5">
    <source>
        <dbReference type="Proteomes" id="UP000236642"/>
    </source>
</evidence>
<reference evidence="5" key="1">
    <citation type="submission" date="2017-09" db="EMBL/GenBank/DDBJ databases">
        <title>Metaegenomics of thermophilic ammonia-oxidizing enrichment culture.</title>
        <authorList>
            <person name="Kato S."/>
            <person name="Suzuki K."/>
        </authorList>
    </citation>
    <scope>NUCLEOTIDE SEQUENCE [LARGE SCALE GENOMIC DNA]</scope>
</reference>
<feature type="domain" description="Putative Flp pilus-assembly TadG-like N-terminal" evidence="2">
    <location>
        <begin position="11"/>
        <end position="57"/>
    </location>
</feature>
<dbReference type="InterPro" id="IPR055729">
    <property type="entry name" value="DUF7305"/>
</dbReference>
<evidence type="ECO:0000259" key="3">
    <source>
        <dbReference type="Pfam" id="PF23981"/>
    </source>
</evidence>
<gene>
    <name evidence="4" type="ORF">HRbin22_00256</name>
</gene>
<evidence type="ECO:0000256" key="1">
    <source>
        <dbReference type="SAM" id="Phobius"/>
    </source>
</evidence>
<dbReference type="Pfam" id="PF13400">
    <property type="entry name" value="Tad"/>
    <property type="match status" value="1"/>
</dbReference>
<keyword evidence="1" id="KW-0812">Transmembrane</keyword>
<comment type="caution">
    <text evidence="4">The sequence shown here is derived from an EMBL/GenBank/DDBJ whole genome shotgun (WGS) entry which is preliminary data.</text>
</comment>
<keyword evidence="1" id="KW-1133">Transmembrane helix</keyword>
<proteinExistence type="predicted"/>